<dbReference type="SMART" id="SM00855">
    <property type="entry name" value="PGAM"/>
    <property type="match status" value="1"/>
</dbReference>
<dbReference type="EMBL" id="JADIXZ010000004">
    <property type="protein sequence ID" value="MBK6301397.1"/>
    <property type="molecule type" value="Genomic_DNA"/>
</dbReference>
<name>A0A935CE48_9MICO</name>
<feature type="domain" description="Nudix hydrolase" evidence="2">
    <location>
        <begin position="2"/>
        <end position="132"/>
    </location>
</feature>
<dbReference type="AlphaFoldDB" id="A0A935CE48"/>
<dbReference type="SUPFAM" id="SSF55811">
    <property type="entry name" value="Nudix"/>
    <property type="match status" value="1"/>
</dbReference>
<dbReference type="Pfam" id="PF00300">
    <property type="entry name" value="His_Phos_1"/>
    <property type="match status" value="1"/>
</dbReference>
<dbReference type="PROSITE" id="PS00893">
    <property type="entry name" value="NUDIX_BOX"/>
    <property type="match status" value="1"/>
</dbReference>
<dbReference type="GO" id="GO:0006754">
    <property type="term" value="P:ATP biosynthetic process"/>
    <property type="evidence" value="ECO:0007669"/>
    <property type="project" value="TreeGrafter"/>
</dbReference>
<dbReference type="GO" id="GO:0004081">
    <property type="term" value="F:bis(5'-nucleosyl)-tetraphosphatase (asymmetrical) activity"/>
    <property type="evidence" value="ECO:0007669"/>
    <property type="project" value="TreeGrafter"/>
</dbReference>
<dbReference type="InterPro" id="IPR020084">
    <property type="entry name" value="NUDIX_hydrolase_CS"/>
</dbReference>
<dbReference type="Gene3D" id="3.90.79.10">
    <property type="entry name" value="Nucleoside Triphosphate Pyrophosphohydrolase"/>
    <property type="match status" value="1"/>
</dbReference>
<evidence type="ECO:0000313" key="3">
    <source>
        <dbReference type="EMBL" id="MBK6301397.1"/>
    </source>
</evidence>
<dbReference type="InterPro" id="IPR015797">
    <property type="entry name" value="NUDIX_hydrolase-like_dom_sf"/>
</dbReference>
<protein>
    <submittedName>
        <fullName evidence="3">NUDIX hydrolase</fullName>
    </submittedName>
</protein>
<dbReference type="InterPro" id="IPR013078">
    <property type="entry name" value="His_Pase_superF_clade-1"/>
</dbReference>
<gene>
    <name evidence="3" type="ORF">IPF40_10230</name>
</gene>
<reference evidence="3 4" key="1">
    <citation type="submission" date="2020-10" db="EMBL/GenBank/DDBJ databases">
        <title>Connecting structure to function with the recovery of over 1000 high-quality activated sludge metagenome-assembled genomes encoding full-length rRNA genes using long-read sequencing.</title>
        <authorList>
            <person name="Singleton C.M."/>
            <person name="Petriglieri F."/>
            <person name="Kristensen J.M."/>
            <person name="Kirkegaard R.H."/>
            <person name="Michaelsen T.Y."/>
            <person name="Andersen M.H."/>
            <person name="Karst S.M."/>
            <person name="Dueholm M.S."/>
            <person name="Nielsen P.H."/>
            <person name="Albertsen M."/>
        </authorList>
    </citation>
    <scope>NUCLEOTIDE SEQUENCE [LARGE SCALE GENOMIC DNA]</scope>
    <source>
        <strain evidence="3">AalE_18-Q3-R2-46_BAT3C.188</strain>
    </source>
</reference>
<keyword evidence="1 3" id="KW-0378">Hydrolase</keyword>
<evidence type="ECO:0000256" key="1">
    <source>
        <dbReference type="ARBA" id="ARBA00022801"/>
    </source>
</evidence>
<comment type="caution">
    <text evidence="3">The sequence shown here is derived from an EMBL/GenBank/DDBJ whole genome shotgun (WGS) entry which is preliminary data.</text>
</comment>
<dbReference type="Gene3D" id="3.40.50.1240">
    <property type="entry name" value="Phosphoglycerate mutase-like"/>
    <property type="match status" value="1"/>
</dbReference>
<dbReference type="Pfam" id="PF00293">
    <property type="entry name" value="NUDIX"/>
    <property type="match status" value="1"/>
</dbReference>
<dbReference type="CDD" id="cd03673">
    <property type="entry name" value="NUDIX_Ap6A_hydrolase"/>
    <property type="match status" value="1"/>
</dbReference>
<dbReference type="GO" id="GO:0006167">
    <property type="term" value="P:AMP biosynthetic process"/>
    <property type="evidence" value="ECO:0007669"/>
    <property type="project" value="TreeGrafter"/>
</dbReference>
<dbReference type="SUPFAM" id="SSF53254">
    <property type="entry name" value="Phosphoglycerate mutase-like"/>
    <property type="match status" value="1"/>
</dbReference>
<sequence>MPTINAAGTVPWRVNGDALEVALVHRPRYDDWSWSKGKLEPGERWPVAAFRETQEETGLQVRLGMPLPPTTYRVLDRDGVPATKWVRYWAAQVTGGDGSLTHEIDEVAWLDATSADTRLDYSHDREQLRALLRAYQRGLLDTWPLLVVRHALATPRSAWKGDDRRRPLSPAGHVQVPLITDTLAAYGVEALTTSPSTRCVQTLAGYAKRSGLDPHMRNAISEEGFAKRGAKRVYRVVDEVLATGVPTAVCSHGPVLPTILEALVGRLAPVDELIPGADTSLAEAADLGIEKGEVFIAHVCGVGDAARIIAVERITSKAEV</sequence>
<organism evidence="3 4">
    <name type="scientific">Candidatus Phosphoribacter hodrii</name>
    <dbReference type="NCBI Taxonomy" id="2953743"/>
    <lineage>
        <taxon>Bacteria</taxon>
        <taxon>Bacillati</taxon>
        <taxon>Actinomycetota</taxon>
        <taxon>Actinomycetes</taxon>
        <taxon>Micrococcales</taxon>
        <taxon>Dermatophilaceae</taxon>
        <taxon>Candidatus Phosphoribacter</taxon>
    </lineage>
</organism>
<evidence type="ECO:0000259" key="2">
    <source>
        <dbReference type="PROSITE" id="PS51462"/>
    </source>
</evidence>
<evidence type="ECO:0000313" key="4">
    <source>
        <dbReference type="Proteomes" id="UP000718281"/>
    </source>
</evidence>
<dbReference type="InterPro" id="IPR051325">
    <property type="entry name" value="Nudix_hydrolase_domain"/>
</dbReference>
<dbReference type="PROSITE" id="PS51462">
    <property type="entry name" value="NUDIX"/>
    <property type="match status" value="1"/>
</dbReference>
<dbReference type="Proteomes" id="UP000718281">
    <property type="component" value="Unassembled WGS sequence"/>
</dbReference>
<proteinExistence type="predicted"/>
<dbReference type="PANTHER" id="PTHR21340:SF0">
    <property type="entry name" value="BIS(5'-NUCLEOSYL)-TETRAPHOSPHATASE [ASYMMETRICAL]"/>
    <property type="match status" value="1"/>
</dbReference>
<dbReference type="CDD" id="cd07067">
    <property type="entry name" value="HP_PGM_like"/>
    <property type="match status" value="1"/>
</dbReference>
<dbReference type="InterPro" id="IPR000086">
    <property type="entry name" value="NUDIX_hydrolase_dom"/>
</dbReference>
<dbReference type="PANTHER" id="PTHR21340">
    <property type="entry name" value="DIADENOSINE 5,5-P1,P4-TETRAPHOSPHATE PYROPHOSPHOHYDROLASE MUTT"/>
    <property type="match status" value="1"/>
</dbReference>
<accession>A0A935CE48</accession>
<dbReference type="InterPro" id="IPR029033">
    <property type="entry name" value="His_PPase_superfam"/>
</dbReference>